<proteinExistence type="inferred from homology"/>
<evidence type="ECO:0000256" key="9">
    <source>
        <dbReference type="SAM" id="Phobius"/>
    </source>
</evidence>
<keyword evidence="3 9" id="KW-0472">Membrane</keyword>
<keyword evidence="9" id="KW-1133">Transmembrane helix</keyword>
<name>A0A1I4ILF7_9BACI</name>
<dbReference type="SUPFAM" id="SSF58104">
    <property type="entry name" value="Methyl-accepting chemotaxis protein (MCP) signaling domain"/>
    <property type="match status" value="1"/>
</dbReference>
<dbReference type="AlphaFoldDB" id="A0A1I4ILF7"/>
<dbReference type="InterPro" id="IPR004089">
    <property type="entry name" value="MCPsignal_dom"/>
</dbReference>
<evidence type="ECO:0000313" key="13">
    <source>
        <dbReference type="Proteomes" id="UP000199668"/>
    </source>
</evidence>
<protein>
    <submittedName>
        <fullName evidence="12">Methyl-accepting chemotaxis protein</fullName>
    </submittedName>
</protein>
<feature type="transmembrane region" description="Helical" evidence="9">
    <location>
        <begin position="179"/>
        <end position="201"/>
    </location>
</feature>
<dbReference type="CDD" id="cd06225">
    <property type="entry name" value="HAMP"/>
    <property type="match status" value="1"/>
</dbReference>
<evidence type="ECO:0000256" key="2">
    <source>
        <dbReference type="ARBA" id="ARBA00022475"/>
    </source>
</evidence>
<dbReference type="Pfam" id="PF12729">
    <property type="entry name" value="4HB_MCP_1"/>
    <property type="match status" value="1"/>
</dbReference>
<keyword evidence="9" id="KW-0812">Transmembrane</keyword>
<dbReference type="Proteomes" id="UP000199668">
    <property type="component" value="Unassembled WGS sequence"/>
</dbReference>
<dbReference type="Gene3D" id="1.10.287.950">
    <property type="entry name" value="Methyl-accepting chemotaxis protein"/>
    <property type="match status" value="1"/>
</dbReference>
<evidence type="ECO:0000256" key="4">
    <source>
        <dbReference type="ARBA" id="ARBA00023224"/>
    </source>
</evidence>
<keyword evidence="7" id="KW-0175">Coiled coil</keyword>
<dbReference type="EMBL" id="FOTY01000002">
    <property type="protein sequence ID" value="SFL54833.1"/>
    <property type="molecule type" value="Genomic_DNA"/>
</dbReference>
<feature type="region of interest" description="Disordered" evidence="8">
    <location>
        <begin position="325"/>
        <end position="347"/>
    </location>
</feature>
<keyword evidence="13" id="KW-1185">Reference proteome</keyword>
<dbReference type="InterPro" id="IPR003660">
    <property type="entry name" value="HAMP_dom"/>
</dbReference>
<feature type="domain" description="Methyl-accepting transducer" evidence="10">
    <location>
        <begin position="275"/>
        <end position="546"/>
    </location>
</feature>
<dbReference type="GO" id="GO:0007165">
    <property type="term" value="P:signal transduction"/>
    <property type="evidence" value="ECO:0007669"/>
    <property type="project" value="UniProtKB-KW"/>
</dbReference>
<dbReference type="PANTHER" id="PTHR32089:SF112">
    <property type="entry name" value="LYSOZYME-LIKE PROTEIN-RELATED"/>
    <property type="match status" value="1"/>
</dbReference>
<dbReference type="PROSITE" id="PS50885">
    <property type="entry name" value="HAMP"/>
    <property type="match status" value="1"/>
</dbReference>
<evidence type="ECO:0000256" key="8">
    <source>
        <dbReference type="SAM" id="MobiDB-lite"/>
    </source>
</evidence>
<feature type="compositionally biased region" description="Basic and acidic residues" evidence="8">
    <location>
        <begin position="328"/>
        <end position="346"/>
    </location>
</feature>
<gene>
    <name evidence="12" type="ORF">SAMN04488054_10299</name>
</gene>
<organism evidence="12 13">
    <name type="scientific">Salibacterium qingdaonense</name>
    <dbReference type="NCBI Taxonomy" id="266892"/>
    <lineage>
        <taxon>Bacteria</taxon>
        <taxon>Bacillati</taxon>
        <taxon>Bacillota</taxon>
        <taxon>Bacilli</taxon>
        <taxon>Bacillales</taxon>
        <taxon>Bacillaceae</taxon>
    </lineage>
</organism>
<dbReference type="Pfam" id="PF00015">
    <property type="entry name" value="MCPsignal"/>
    <property type="match status" value="1"/>
</dbReference>
<evidence type="ECO:0000256" key="1">
    <source>
        <dbReference type="ARBA" id="ARBA00004236"/>
    </source>
</evidence>
<feature type="domain" description="HAMP" evidence="11">
    <location>
        <begin position="203"/>
        <end position="256"/>
    </location>
</feature>
<dbReference type="CDD" id="cd11386">
    <property type="entry name" value="MCP_signal"/>
    <property type="match status" value="1"/>
</dbReference>
<evidence type="ECO:0000256" key="6">
    <source>
        <dbReference type="PROSITE-ProRule" id="PRU00284"/>
    </source>
</evidence>
<dbReference type="InterPro" id="IPR024478">
    <property type="entry name" value="HlyB_4HB_MCP"/>
</dbReference>
<accession>A0A1I4ILF7</accession>
<dbReference type="Pfam" id="PF00672">
    <property type="entry name" value="HAMP"/>
    <property type="match status" value="1"/>
</dbReference>
<evidence type="ECO:0000256" key="7">
    <source>
        <dbReference type="SAM" id="Coils"/>
    </source>
</evidence>
<dbReference type="SMART" id="SM00304">
    <property type="entry name" value="HAMP"/>
    <property type="match status" value="1"/>
</dbReference>
<dbReference type="GO" id="GO:0005886">
    <property type="term" value="C:plasma membrane"/>
    <property type="evidence" value="ECO:0007669"/>
    <property type="project" value="UniProtKB-SubCell"/>
</dbReference>
<keyword evidence="4 6" id="KW-0807">Transducer</keyword>
<evidence type="ECO:0000313" key="12">
    <source>
        <dbReference type="EMBL" id="SFL54833.1"/>
    </source>
</evidence>
<evidence type="ECO:0000256" key="3">
    <source>
        <dbReference type="ARBA" id="ARBA00023136"/>
    </source>
</evidence>
<keyword evidence="2" id="KW-1003">Cell membrane</keyword>
<dbReference type="PROSITE" id="PS50111">
    <property type="entry name" value="CHEMOTAXIS_TRANSDUC_2"/>
    <property type="match status" value="1"/>
</dbReference>
<evidence type="ECO:0000256" key="5">
    <source>
        <dbReference type="ARBA" id="ARBA00029447"/>
    </source>
</evidence>
<dbReference type="OrthoDB" id="2168386at2"/>
<evidence type="ECO:0000259" key="10">
    <source>
        <dbReference type="PROSITE" id="PS50111"/>
    </source>
</evidence>
<dbReference type="PANTHER" id="PTHR32089">
    <property type="entry name" value="METHYL-ACCEPTING CHEMOTAXIS PROTEIN MCPB"/>
    <property type="match status" value="1"/>
</dbReference>
<dbReference type="SMART" id="SM00283">
    <property type="entry name" value="MA"/>
    <property type="match status" value="1"/>
</dbReference>
<evidence type="ECO:0000259" key="11">
    <source>
        <dbReference type="PROSITE" id="PS50885"/>
    </source>
</evidence>
<reference evidence="12 13" key="1">
    <citation type="submission" date="2016-10" db="EMBL/GenBank/DDBJ databases">
        <authorList>
            <person name="de Groot N.N."/>
        </authorList>
    </citation>
    <scope>NUCLEOTIDE SEQUENCE [LARGE SCALE GENOMIC DNA]</scope>
    <source>
        <strain evidence="12 13">CGMCC 1.6134</strain>
    </source>
</reference>
<sequence>MYLKSIRAKLMGIFSFILVLLLAYAGFMFVSVQDMNDKIGSVINDDMKKIQTYESLAYNIAERQSAVSAYILTDDNTYKEQFNELTENSKELEESLKGQVEQRRLDSIITASQNWEASVRKDVFDRHDSGMKEYAESTLTDDLMPKGMEIKESLQRMISMEQASVDINAALLDTQADRLLWITIATGAGITIIGLVIALIMSGKISKPIRQISTKAKVLSEGDLTVENIQTKSKDEIGQLARNFNEMADNLRGLLVQTTSAAERVAASSEQLSASSEETSASTNEIASTIQEVSEQTDYTKGKASESSAVMEQLRQDIDKVASASVDVSEKARETEEAAEKGKEEIAQSSEQMTIINNVAQETTETIKKLGERSREIGTIIGTITDISEQTNLLALNAAIEAARAGEHGKGFAVVADEVRKLAEESNQSAAKITSQIKAIQNETQTAVEKMEKGADESQEGVALVNRAGESFETIKSSIEEVGSRLKYVSDLSSNMSVNSTTVNKAVEEMSDAAATNAGSVQNVAAGTEEQLAAMEEISSSSEDLSSMARELQEEVSRFRLS</sequence>
<comment type="subcellular location">
    <subcellularLocation>
        <location evidence="1">Cell membrane</location>
    </subcellularLocation>
</comment>
<comment type="similarity">
    <text evidence="5">Belongs to the methyl-accepting chemotaxis (MCP) protein family.</text>
</comment>
<feature type="coiled-coil region" evidence="7">
    <location>
        <begin position="75"/>
        <end position="102"/>
    </location>
</feature>
<dbReference type="Gene3D" id="6.10.340.10">
    <property type="match status" value="1"/>
</dbReference>
<dbReference type="STRING" id="266892.SAMN04488054_10299"/>